<dbReference type="eggNOG" id="KOG2424">
    <property type="taxonomic scope" value="Eukaryota"/>
</dbReference>
<dbReference type="Gene3D" id="3.40.50.2300">
    <property type="match status" value="2"/>
</dbReference>
<evidence type="ECO:0000313" key="11">
    <source>
        <dbReference type="Proteomes" id="UP000198341"/>
    </source>
</evidence>
<accession>K8EPF5</accession>
<keyword evidence="4 9" id="KW-0378">Hydrolase</keyword>
<gene>
    <name evidence="10" type="ordered locus">Bathy16g01900</name>
</gene>
<protein>
    <recommendedName>
        <fullName evidence="9">RNA polymerase II subunit A C-terminal domain phosphatase SSU72</fullName>
        <shortName evidence="9">CTD phosphatase SSU72</shortName>
        <ecNumber evidence="9">3.1.3.16</ecNumber>
    </recommendedName>
</protein>
<comment type="catalytic activity">
    <reaction evidence="7 9">
        <text>O-phospho-L-seryl-[protein] + H2O = L-seryl-[protein] + phosphate</text>
        <dbReference type="Rhea" id="RHEA:20629"/>
        <dbReference type="Rhea" id="RHEA-COMP:9863"/>
        <dbReference type="Rhea" id="RHEA-COMP:11604"/>
        <dbReference type="ChEBI" id="CHEBI:15377"/>
        <dbReference type="ChEBI" id="CHEBI:29999"/>
        <dbReference type="ChEBI" id="CHEBI:43474"/>
        <dbReference type="ChEBI" id="CHEBI:83421"/>
        <dbReference type="EC" id="3.1.3.16"/>
    </reaction>
</comment>
<evidence type="ECO:0000256" key="2">
    <source>
        <dbReference type="ARBA" id="ARBA00008978"/>
    </source>
</evidence>
<proteinExistence type="inferred from homology"/>
<evidence type="ECO:0000313" key="10">
    <source>
        <dbReference type="EMBL" id="CCO20147.1"/>
    </source>
</evidence>
<keyword evidence="6 9" id="KW-0539">Nucleus</keyword>
<evidence type="ECO:0000256" key="8">
    <source>
        <dbReference type="ARBA" id="ARBA00048336"/>
    </source>
</evidence>
<dbReference type="PANTHER" id="PTHR20383">
    <property type="entry name" value="RNA POLYMERASE II SUBUNIT A C-TERMINAL DOMAIN PHOSPHATASE"/>
    <property type="match status" value="1"/>
</dbReference>
<dbReference type="STRING" id="41875.K8EPF5"/>
<keyword evidence="5 9" id="KW-0904">Protein phosphatase</keyword>
<comment type="similarity">
    <text evidence="2 9">Belongs to the SSU72 phosphatase family.</text>
</comment>
<dbReference type="AlphaFoldDB" id="K8EPF5"/>
<dbReference type="EMBL" id="FO082263">
    <property type="protein sequence ID" value="CCO20147.1"/>
    <property type="molecule type" value="Genomic_DNA"/>
</dbReference>
<dbReference type="KEGG" id="bpg:Bathy16g01900"/>
<evidence type="ECO:0000256" key="5">
    <source>
        <dbReference type="ARBA" id="ARBA00022912"/>
    </source>
</evidence>
<dbReference type="InterPro" id="IPR006811">
    <property type="entry name" value="RNA_pol_II_suA"/>
</dbReference>
<name>K8EPF5_9CHLO</name>
<dbReference type="GeneID" id="19011164"/>
<dbReference type="EC" id="3.1.3.16" evidence="9"/>
<reference evidence="10 11" key="1">
    <citation type="submission" date="2011-10" db="EMBL/GenBank/DDBJ databases">
        <authorList>
            <person name="Genoscope - CEA"/>
        </authorList>
    </citation>
    <scope>NUCLEOTIDE SEQUENCE [LARGE SCALE GENOMIC DNA]</scope>
    <source>
        <strain evidence="10 11">RCC 1105</strain>
    </source>
</reference>
<keyword evidence="11" id="KW-1185">Reference proteome</keyword>
<dbReference type="GO" id="GO:0005634">
    <property type="term" value="C:nucleus"/>
    <property type="evidence" value="ECO:0007669"/>
    <property type="project" value="UniProtKB-SubCell"/>
</dbReference>
<comment type="subcellular location">
    <subcellularLocation>
        <location evidence="1 9">Nucleus</location>
    </subcellularLocation>
</comment>
<sequence length="206" mass="23485">MGEKDAINDDDDEKKSYAMVCAANMNRSMAAHCALLEKGLLNVSSFGAGSSVKIPGSTKDDPNVYQFGKATYADIRKDLIRLDENAYRQKGLIDMLERNMRVKEKPERWQDNSDEKEFDVVVCFEERVFDLVLADMREKNAKGTPCLVINLDVRDSHEDAVNAAPMALKLCEMIEKCEDWECEIDEIIDQFEEEVGIKPLYSVCYY</sequence>
<evidence type="ECO:0000256" key="6">
    <source>
        <dbReference type="ARBA" id="ARBA00023242"/>
    </source>
</evidence>
<organism evidence="10 11">
    <name type="scientific">Bathycoccus prasinos</name>
    <dbReference type="NCBI Taxonomy" id="41875"/>
    <lineage>
        <taxon>Eukaryota</taxon>
        <taxon>Viridiplantae</taxon>
        <taxon>Chlorophyta</taxon>
        <taxon>Mamiellophyceae</taxon>
        <taxon>Mamiellales</taxon>
        <taxon>Bathycoccaceae</taxon>
        <taxon>Bathycoccus</taxon>
    </lineage>
</organism>
<dbReference type="Proteomes" id="UP000198341">
    <property type="component" value="Chromosome 16"/>
</dbReference>
<evidence type="ECO:0000256" key="3">
    <source>
        <dbReference type="ARBA" id="ARBA00022664"/>
    </source>
</evidence>
<dbReference type="OrthoDB" id="57957at2759"/>
<dbReference type="GO" id="GO:0006397">
    <property type="term" value="P:mRNA processing"/>
    <property type="evidence" value="ECO:0007669"/>
    <property type="project" value="UniProtKB-KW"/>
</dbReference>
<keyword evidence="3 9" id="KW-0507">mRNA processing</keyword>
<dbReference type="GO" id="GO:0004722">
    <property type="term" value="F:protein serine/threonine phosphatase activity"/>
    <property type="evidence" value="ECO:0007669"/>
    <property type="project" value="UniProtKB-UniRule"/>
</dbReference>
<evidence type="ECO:0000256" key="9">
    <source>
        <dbReference type="RuleBase" id="RU369031"/>
    </source>
</evidence>
<evidence type="ECO:0000256" key="7">
    <source>
        <dbReference type="ARBA" id="ARBA00047761"/>
    </source>
</evidence>
<comment type="function">
    <text evidence="9">Protein phosphatase that catalyzes the dephosphorylation of the C-terminal domain of RNA polymerase II. Plays a role in RNA processing and termination.</text>
</comment>
<evidence type="ECO:0000256" key="4">
    <source>
        <dbReference type="ARBA" id="ARBA00022801"/>
    </source>
</evidence>
<comment type="catalytic activity">
    <reaction evidence="8 9">
        <text>O-phospho-L-threonyl-[protein] + H2O = L-threonyl-[protein] + phosphate</text>
        <dbReference type="Rhea" id="RHEA:47004"/>
        <dbReference type="Rhea" id="RHEA-COMP:11060"/>
        <dbReference type="Rhea" id="RHEA-COMP:11605"/>
        <dbReference type="ChEBI" id="CHEBI:15377"/>
        <dbReference type="ChEBI" id="CHEBI:30013"/>
        <dbReference type="ChEBI" id="CHEBI:43474"/>
        <dbReference type="ChEBI" id="CHEBI:61977"/>
        <dbReference type="EC" id="3.1.3.16"/>
    </reaction>
</comment>
<evidence type="ECO:0000256" key="1">
    <source>
        <dbReference type="ARBA" id="ARBA00004123"/>
    </source>
</evidence>
<dbReference type="Pfam" id="PF04722">
    <property type="entry name" value="Ssu72"/>
    <property type="match status" value="1"/>
</dbReference>
<dbReference type="RefSeq" id="XP_007508530.1">
    <property type="nucleotide sequence ID" value="XM_007508468.1"/>
</dbReference>